<protein>
    <submittedName>
        <fullName evidence="4">Peroxidase</fullName>
    </submittedName>
</protein>
<dbReference type="EnsemblMetazoa" id="PPA21327.1">
    <property type="protein sequence ID" value="PPA21327.1"/>
    <property type="gene ID" value="WBGene00110881"/>
</dbReference>
<feature type="transmembrane region" description="Helical" evidence="3">
    <location>
        <begin position="2093"/>
        <end position="2122"/>
    </location>
</feature>
<feature type="compositionally biased region" description="Basic and acidic residues" evidence="2">
    <location>
        <begin position="70"/>
        <end position="82"/>
    </location>
</feature>
<name>A0A2A6B840_PRIPA</name>
<feature type="compositionally biased region" description="Basic and acidic residues" evidence="2">
    <location>
        <begin position="1207"/>
        <end position="1224"/>
    </location>
</feature>
<dbReference type="GO" id="GO:0006979">
    <property type="term" value="P:response to oxidative stress"/>
    <property type="evidence" value="ECO:0007669"/>
    <property type="project" value="InterPro"/>
</dbReference>
<dbReference type="GO" id="GO:0005576">
    <property type="term" value="C:extracellular region"/>
    <property type="evidence" value="ECO:0007669"/>
    <property type="project" value="UniProtKB-SubCell"/>
</dbReference>
<feature type="compositionally biased region" description="Basic and acidic residues" evidence="2">
    <location>
        <begin position="337"/>
        <end position="370"/>
    </location>
</feature>
<dbReference type="SMART" id="SM00160">
    <property type="entry name" value="RanBD"/>
    <property type="match status" value="1"/>
</dbReference>
<accession>A0A2A6B840</accession>
<feature type="region of interest" description="Disordered" evidence="2">
    <location>
        <begin position="337"/>
        <end position="425"/>
    </location>
</feature>
<dbReference type="GO" id="GO:0004601">
    <property type="term" value="F:peroxidase activity"/>
    <property type="evidence" value="ECO:0000318"/>
    <property type="project" value="GO_Central"/>
</dbReference>
<dbReference type="Pfam" id="PF03098">
    <property type="entry name" value="An_peroxidase"/>
    <property type="match status" value="3"/>
</dbReference>
<reference evidence="5" key="1">
    <citation type="journal article" date="2008" name="Nat. Genet.">
        <title>The Pristionchus pacificus genome provides a unique perspective on nematode lifestyle and parasitism.</title>
        <authorList>
            <person name="Dieterich C."/>
            <person name="Clifton S.W."/>
            <person name="Schuster L.N."/>
            <person name="Chinwalla A."/>
            <person name="Delehaunty K."/>
            <person name="Dinkelacker I."/>
            <person name="Fulton L."/>
            <person name="Fulton R."/>
            <person name="Godfrey J."/>
            <person name="Minx P."/>
            <person name="Mitreva M."/>
            <person name="Roeseler W."/>
            <person name="Tian H."/>
            <person name="Witte H."/>
            <person name="Yang S.P."/>
            <person name="Wilson R.K."/>
            <person name="Sommer R.J."/>
        </authorList>
    </citation>
    <scope>NUCLEOTIDE SEQUENCE [LARGE SCALE GENOMIC DNA]</scope>
    <source>
        <strain evidence="5">PS312</strain>
    </source>
</reference>
<dbReference type="InterPro" id="IPR000156">
    <property type="entry name" value="Ran_bind_dom"/>
</dbReference>
<dbReference type="Pfam" id="PF00638">
    <property type="entry name" value="Ran_BP1"/>
    <property type="match status" value="1"/>
</dbReference>
<evidence type="ECO:0000256" key="3">
    <source>
        <dbReference type="SAM" id="Phobius"/>
    </source>
</evidence>
<sequence length="2260" mass="251098">MLHRLQPPRRPSCPCTCQQAREREALLHHLLQPQQLLQIPRKSRRQQPLRLRLQQRPLQLRLHHQPRQRRSAEPQRGLAHESLDGRVGVVGDAGGLSFIVEDGRMDGVTTRTGHALVLEYGGVLKGPRYAKPAEWDQVGGLGLAVVDLVLQAGLHVLSAELEHGELDDGTNGSTATTAERLRADAEQYSKDHEKDNIASTSLIDVKTGEENDSIVHQFSCKIHSYDGGKKQWVERGLSSFKISHTGAANDDGWTSEATGENYRIVARTFGTMKLIINSPVFADMVVEKVDERRVKITAVSAEGGAPQIFLLTSNLAKTDSIGEQMFAGLKDVRARVKRAEERTKGNRKRKGEDTESVPEVKKAAEVKEGEGKEEEEEEDKGEKAATTVDDVVVEAGKEEEPVGDQGEEVKETGKEEEEEQKSLEKTEEMIIRLSVALLLTIGLTAGRCTSKKCELKTVAGRFPRSADESNLDDIVDQSIEEVRSMYKTAREGAPYPSSSSSSSPSVELALERAFPAYVLERKVITEVECETEGFRYHNAPAVIENVIVKVECEAGSARDHNAPEAKVKFRGHETNDAGYTEIFLQDRYSDNVRVAPENTVVGKSSRMEKKAKFKPISERDNPIQKAAAAVADDLCSPTTCSSARSAKYRSPDGVCNNVVHGGWGAARAAMGRMVETADYEDGISTPLSFLPPPETVAPLVMEGHGEIHGISKLLPVLWRFVVADAVQLRSLLEEGTGGGGGGCCGYDHGSREGGERREFMNCLSIPRTLPGCSAPHSKRRQQMNAATSFLDLGPMYGTSHEELNKRRGRDGALLSSHHDSSHSDPIGALFRTNHNRIARQFAKVNAHWSSAQLFEEARRLNIAQYQHIVYNELLPLVLGKETWAKFGLAPLSSGHSNAYSLETDPSTLNEFAVAARQLTRLLSSIRTGDHSDRIHTPHFATREETMAPPSPEPSPPSARMLLTPSTPSSSKQPSYLEGDHYGEHEATRSLEGMLSGGIAATSPMPDQTSPHHYSGRGVDEGVEEVLRSRDHGISPYNSVRKACGLPEIAKYSEFSSKYLLEKYDISQLADLYKSIGDVELLAVSGREIPLRGALLGETLSCIVARQFEQAKYGDRHFYEFDLGGGGFSDEQLEHIRRSSLSRLICDVTGIHSIQPDSLRERDHFDNSPVPCNSSAVGESIDYLLWKNEDVTREGFGVDEELLERAMEHGRRTHRERREHTKESISRNQSNYTHGDPLSMYSGIMRPKREAMEVSEVSCVLLEATRFLVHARAELFPETTTQSLCSELLPQVDVSRFVGNWSFLFAEGDSQEACLPQQLPCDPTTPYRMFDGWCNNLRRPHYGNSFGPLQHLMQPAYDDGVDAPRSRAKSGRRLPSPRVISNEVHFDVPDEHERYSHMLQQFGQFIDHEMTHAPTSRGPGNEVLNCSRCDSHTAISSECLPVAVPINDPFFPPYVGEERKCLPLTRSLPGQLALGSRNQINQITAFIDGSVVYGSTLCEAKALRLFREGKMNYSSLGDYNPETLPQSPSPEECESFPAAPCFLAGDARNSLHPLLIVLHTAFLREHNRIAVKLGELNTHWDDERIYQETRRIISAMLAHINYNEYLPKVLGLSYMTKYDLIPKSTGYFKGYDPTCDASISQPFATAAYRFGHSLIRRFLHRLTPSYHNQTSPVDLAHTFNGVASIYDGEGGSTDSLLMGMIGSRAMAMDSFASSAVRNFLFSRNGLARSGMDLISINILRAREHGVQPYNDFSLGRARSFHDLANEMQPRAIENLQRIYEDVDDVDLFTGILSERAPRGALIGPTGLCLVAEQFARTKKCDRFFYENGAQAGSFTTDQLSEIRKVTFSSLFCSSSRILKRIQPDSFTLPDDLTNAPVPCSSLPHIDLTPWIEKPSCSIYGVSIAVGASSTPTPCQTCTCTKDGPRCQSATVRNCDVLADRYTAQEIRKDTSCLETLLNIYDISTTVLVSTLLSLTLPIATVAYWRILRSAQFKNNNSIRMVMLNGIVVSSIDHLQLELNFQELLTCLLFAISTQLASFNFASPFYEFLQSNGIACTFRSLWAFCDILSIHSRFFIAITRLFTAIIVEHIQNSPGVFVICALTTTAAFVPSIMDTVLVNTFYYLIEHVGQMTLLKIINNGLSMFMSCLTLFANLLLCVILLRKSRAHAMLTDSKRSKQERGLMITSIVSYLFYSIFFINGFIAQQFNSIWPAYSQYLFLGLLCNSPFWCLIIFSRNIRDVAMRRTSAVESLATDNSFTTQPI</sequence>
<dbReference type="PROSITE" id="PS50196">
    <property type="entry name" value="RANBD1"/>
    <property type="match status" value="1"/>
</dbReference>
<dbReference type="InterPro" id="IPR037120">
    <property type="entry name" value="Haem_peroxidase_sf_animal"/>
</dbReference>
<reference evidence="4" key="2">
    <citation type="submission" date="2022-06" db="UniProtKB">
        <authorList>
            <consortium name="EnsemblMetazoa"/>
        </authorList>
    </citation>
    <scope>IDENTIFICATION</scope>
    <source>
        <strain evidence="4">PS312</strain>
    </source>
</reference>
<keyword evidence="5" id="KW-1185">Reference proteome</keyword>
<dbReference type="Gene3D" id="2.30.29.30">
    <property type="entry name" value="Pleckstrin-homology domain (PH domain)/Phosphotyrosine-binding domain (PTB)"/>
    <property type="match status" value="1"/>
</dbReference>
<feature type="transmembrane region" description="Helical" evidence="3">
    <location>
        <begin position="2213"/>
        <end position="2232"/>
    </location>
</feature>
<evidence type="ECO:0000256" key="1">
    <source>
        <dbReference type="ARBA" id="ARBA00022559"/>
    </source>
</evidence>
<evidence type="ECO:0000313" key="4">
    <source>
        <dbReference type="EnsemblMetazoa" id="PPA21327.1"/>
    </source>
</evidence>
<evidence type="ECO:0000313" key="5">
    <source>
        <dbReference type="Proteomes" id="UP000005239"/>
    </source>
</evidence>
<feature type="compositionally biased region" description="Basic and acidic residues" evidence="2">
    <location>
        <begin position="929"/>
        <end position="945"/>
    </location>
</feature>
<keyword evidence="1" id="KW-0560">Oxidoreductase</keyword>
<feature type="region of interest" description="Disordered" evidence="2">
    <location>
        <begin position="996"/>
        <end position="1017"/>
    </location>
</feature>
<evidence type="ECO:0000256" key="2">
    <source>
        <dbReference type="SAM" id="MobiDB-lite"/>
    </source>
</evidence>
<dbReference type="InterPro" id="IPR019791">
    <property type="entry name" value="Haem_peroxidase_animal"/>
</dbReference>
<gene>
    <name evidence="4" type="primary">WBGene00110881</name>
</gene>
<feature type="region of interest" description="Disordered" evidence="2">
    <location>
        <begin position="929"/>
        <end position="979"/>
    </location>
</feature>
<dbReference type="PANTHER" id="PTHR11475">
    <property type="entry name" value="OXIDASE/PEROXIDASE"/>
    <property type="match status" value="1"/>
</dbReference>
<dbReference type="SUPFAM" id="SSF50729">
    <property type="entry name" value="PH domain-like"/>
    <property type="match status" value="1"/>
</dbReference>
<dbReference type="PROSITE" id="PS50292">
    <property type="entry name" value="PEROXIDASE_3"/>
    <property type="match status" value="2"/>
</dbReference>
<feature type="transmembrane region" description="Helical" evidence="3">
    <location>
        <begin position="2180"/>
        <end position="2201"/>
    </location>
</feature>
<dbReference type="Proteomes" id="UP000005239">
    <property type="component" value="Unassembled WGS sequence"/>
</dbReference>
<dbReference type="InterPro" id="IPR011993">
    <property type="entry name" value="PH-like_dom_sf"/>
</dbReference>
<dbReference type="CDD" id="cd13180">
    <property type="entry name" value="RanBD_RanBP3"/>
    <property type="match status" value="1"/>
</dbReference>
<dbReference type="Gene3D" id="1.10.640.10">
    <property type="entry name" value="Haem peroxidase domain superfamily, animal type"/>
    <property type="match status" value="2"/>
</dbReference>
<dbReference type="InterPro" id="IPR010255">
    <property type="entry name" value="Haem_peroxidase_sf"/>
</dbReference>
<keyword evidence="1" id="KW-0575">Peroxidase</keyword>
<feature type="transmembrane region" description="Helical" evidence="3">
    <location>
        <begin position="2134"/>
        <end position="2159"/>
    </location>
</feature>
<dbReference type="PANTHER" id="PTHR11475:SF133">
    <property type="entry name" value="PEROXIDASE"/>
    <property type="match status" value="1"/>
</dbReference>
<feature type="region of interest" description="Disordered" evidence="2">
    <location>
        <begin position="55"/>
        <end position="82"/>
    </location>
</feature>
<proteinExistence type="predicted"/>
<feature type="transmembrane region" description="Helical" evidence="3">
    <location>
        <begin position="1961"/>
        <end position="1983"/>
    </location>
</feature>
<dbReference type="PRINTS" id="PR00457">
    <property type="entry name" value="ANPEROXIDASE"/>
</dbReference>
<feature type="compositionally biased region" description="Low complexity" evidence="2">
    <location>
        <begin position="961"/>
        <end position="970"/>
    </location>
</feature>
<keyword evidence="3" id="KW-1133">Transmembrane helix</keyword>
<dbReference type="CDD" id="cd09823">
    <property type="entry name" value="peroxinectin_like"/>
    <property type="match status" value="1"/>
</dbReference>
<accession>A0A8R1YJZ6</accession>
<dbReference type="FunFam" id="1.10.640.10:FF:000006">
    <property type="entry name" value="Double oxidase: two peroxidase domains"/>
    <property type="match status" value="1"/>
</dbReference>
<keyword evidence="3" id="KW-0472">Membrane</keyword>
<feature type="region of interest" description="Disordered" evidence="2">
    <location>
        <begin position="1207"/>
        <end position="1238"/>
    </location>
</feature>
<keyword evidence="3" id="KW-0812">Transmembrane</keyword>
<organism evidence="4 5">
    <name type="scientific">Pristionchus pacificus</name>
    <name type="common">Parasitic nematode worm</name>
    <dbReference type="NCBI Taxonomy" id="54126"/>
    <lineage>
        <taxon>Eukaryota</taxon>
        <taxon>Metazoa</taxon>
        <taxon>Ecdysozoa</taxon>
        <taxon>Nematoda</taxon>
        <taxon>Chromadorea</taxon>
        <taxon>Rhabditida</taxon>
        <taxon>Rhabditina</taxon>
        <taxon>Diplogasteromorpha</taxon>
        <taxon>Diplogasteroidea</taxon>
        <taxon>Neodiplogasteridae</taxon>
        <taxon>Pristionchus</taxon>
    </lineage>
</organism>
<dbReference type="SUPFAM" id="SSF48113">
    <property type="entry name" value="Heme-dependent peroxidases"/>
    <property type="match status" value="2"/>
</dbReference>
<dbReference type="GO" id="GO:0020037">
    <property type="term" value="F:heme binding"/>
    <property type="evidence" value="ECO:0007669"/>
    <property type="project" value="InterPro"/>
</dbReference>